<keyword evidence="2" id="KW-1185">Reference proteome</keyword>
<name>A0ABR7CZC1_9BACT</name>
<protein>
    <recommendedName>
        <fullName evidence="3">DUF4221 domain-containing protein</fullName>
    </recommendedName>
</protein>
<proteinExistence type="predicted"/>
<accession>A0ABR7CZC1</accession>
<dbReference type="PROSITE" id="PS51257">
    <property type="entry name" value="PROKAR_LIPOPROTEIN"/>
    <property type="match status" value="1"/>
</dbReference>
<dbReference type="Proteomes" id="UP000646484">
    <property type="component" value="Unassembled WGS sequence"/>
</dbReference>
<comment type="caution">
    <text evidence="1">The sequence shown here is derived from an EMBL/GenBank/DDBJ whole genome shotgun (WGS) entry which is preliminary data.</text>
</comment>
<gene>
    <name evidence="1" type="ORF">H8S64_07605</name>
</gene>
<evidence type="ECO:0008006" key="3">
    <source>
        <dbReference type="Google" id="ProtNLM"/>
    </source>
</evidence>
<evidence type="ECO:0000313" key="1">
    <source>
        <dbReference type="EMBL" id="MBC5620959.1"/>
    </source>
</evidence>
<organism evidence="1 2">
    <name type="scientific">Butyricimonas hominis</name>
    <dbReference type="NCBI Taxonomy" id="2763032"/>
    <lineage>
        <taxon>Bacteria</taxon>
        <taxon>Pseudomonadati</taxon>
        <taxon>Bacteroidota</taxon>
        <taxon>Bacteroidia</taxon>
        <taxon>Bacteroidales</taxon>
        <taxon>Odoribacteraceae</taxon>
        <taxon>Butyricimonas</taxon>
    </lineage>
</organism>
<dbReference type="EMBL" id="JACOOH010000003">
    <property type="protein sequence ID" value="MBC5620959.1"/>
    <property type="molecule type" value="Genomic_DNA"/>
</dbReference>
<evidence type="ECO:0000313" key="2">
    <source>
        <dbReference type="Proteomes" id="UP000646484"/>
    </source>
</evidence>
<sequence length="374" mass="43955">MKIIYTSFIILLVSCHTEDINLFPQPTNPEKAIRITKIDWDTIVMEHIESSYLDKSGITQNNDLFFIDTYYCYFFTFDTLGNFKHRYLGQGRAPHETTAGKIAGYTLLPDGDLFLLGFQLDHHVYDSTFNLKKTFFLERNKSTDITKTSAIYTHQYDRLACKNYNDNVYFNMYSEHPNLDYIAQTDRYMKKCRHISEVNIQTEADGRMLGGGYPEFYKSNPLKFLVFSGINFDIDNQGNVYVSYEADSLIYKYDFDYTPLLSFGFSEKNMNTGYKKINSYKECRKYHDEERKNKGYYGWLQYINETNTLFRSYTKGDKENSDGLQIYENIILIGDVPVPKTLKIAGYIKPYYYSQAIIDEEKEQMIIYRFKLPG</sequence>
<reference evidence="1 2" key="1">
    <citation type="submission" date="2020-08" db="EMBL/GenBank/DDBJ databases">
        <title>Genome public.</title>
        <authorList>
            <person name="Liu C."/>
            <person name="Sun Q."/>
        </authorList>
    </citation>
    <scope>NUCLEOTIDE SEQUENCE [LARGE SCALE GENOMIC DNA]</scope>
    <source>
        <strain evidence="1 2">NSJ-56</strain>
    </source>
</reference>
<dbReference type="RefSeq" id="WP_186975607.1">
    <property type="nucleotide sequence ID" value="NZ_JACOOH010000003.1"/>
</dbReference>